<keyword evidence="3" id="KW-1185">Reference proteome</keyword>
<protein>
    <submittedName>
        <fullName evidence="2">Uncharacterized protein</fullName>
    </submittedName>
</protein>
<dbReference type="VEuPathDB" id="VectorBase:SCAU014832"/>
<name>A0A1I8Q8D7_STOCA</name>
<dbReference type="Proteomes" id="UP000095300">
    <property type="component" value="Unassembled WGS sequence"/>
</dbReference>
<proteinExistence type="predicted"/>
<dbReference type="OrthoDB" id="10460881at2759"/>
<dbReference type="KEGG" id="scac:106085971"/>
<dbReference type="EnsemblMetazoa" id="SCAU014832-RA">
    <property type="protein sequence ID" value="SCAU014832-PA"/>
    <property type="gene ID" value="SCAU014832"/>
</dbReference>
<feature type="chain" id="PRO_5009327906" evidence="1">
    <location>
        <begin position="20"/>
        <end position="233"/>
    </location>
</feature>
<gene>
    <name evidence="2" type="primary">106085971</name>
</gene>
<reference evidence="2" key="1">
    <citation type="submission" date="2020-05" db="UniProtKB">
        <authorList>
            <consortium name="EnsemblMetazoa"/>
        </authorList>
    </citation>
    <scope>IDENTIFICATION</scope>
    <source>
        <strain evidence="2">USDA</strain>
    </source>
</reference>
<evidence type="ECO:0000313" key="3">
    <source>
        <dbReference type="Proteomes" id="UP000095300"/>
    </source>
</evidence>
<organism evidence="2 3">
    <name type="scientific">Stomoxys calcitrans</name>
    <name type="common">Stable fly</name>
    <name type="synonym">Conops calcitrans</name>
    <dbReference type="NCBI Taxonomy" id="35570"/>
    <lineage>
        <taxon>Eukaryota</taxon>
        <taxon>Metazoa</taxon>
        <taxon>Ecdysozoa</taxon>
        <taxon>Arthropoda</taxon>
        <taxon>Hexapoda</taxon>
        <taxon>Insecta</taxon>
        <taxon>Pterygota</taxon>
        <taxon>Neoptera</taxon>
        <taxon>Endopterygota</taxon>
        <taxon>Diptera</taxon>
        <taxon>Brachycera</taxon>
        <taxon>Muscomorpha</taxon>
        <taxon>Muscoidea</taxon>
        <taxon>Muscidae</taxon>
        <taxon>Stomoxys</taxon>
    </lineage>
</organism>
<evidence type="ECO:0000313" key="2">
    <source>
        <dbReference type="EnsemblMetazoa" id="SCAU014832-PA"/>
    </source>
</evidence>
<sequence length="233" mass="26927">MNKMLLVLGLAITLQVVVSAPRTKVEEANLIHHQGDVSTSDRFDLVEDVYENLQKTVWPKDVYGKATEYLEGVKSWAATNDELGASSIYNALIMHINNCLNLLKELSTDPHNCKKQWSLKHEHHEIRSLFDSVDSAKLRRGWVEKYLNFVTPLRSEIKTNYEHFYTTLSTEVQEYLNGSDQSPKDDIRVWLNKFNQENDYVKKQKLVMEFLGLFPSERQALDAKCEVQYSNGL</sequence>
<feature type="signal peptide" evidence="1">
    <location>
        <begin position="1"/>
        <end position="19"/>
    </location>
</feature>
<evidence type="ECO:0000256" key="1">
    <source>
        <dbReference type="SAM" id="SignalP"/>
    </source>
</evidence>
<accession>A0A1I8Q8D7</accession>
<dbReference type="AlphaFoldDB" id="A0A1I8Q8D7"/>
<keyword evidence="1" id="KW-0732">Signal</keyword>